<keyword evidence="1" id="KW-0472">Membrane</keyword>
<sequence length="147" mass="17489">MPYLFRILNMMDYKKAPQKREFLKYFSYFCASNKTNRMTITVTQLYQLLSKKLNQETAEALTSYIATSVTENVKKEVDTKAATFVNKEDIARYKSEVKDDLYLIRKDMFLMKEDLRKEIYQVKFDLIKWLVSLFVTLALMIIGLYLK</sequence>
<protein>
    <submittedName>
        <fullName evidence="2">Uncharacterized protein</fullName>
    </submittedName>
</protein>
<keyword evidence="1" id="KW-0812">Transmembrane</keyword>
<reference evidence="2 3" key="1">
    <citation type="submission" date="2016-10" db="EMBL/GenBank/DDBJ databases">
        <authorList>
            <person name="Varghese N."/>
            <person name="Submissions S."/>
        </authorList>
    </citation>
    <scope>NUCLEOTIDE SEQUENCE [LARGE SCALE GENOMIC DNA]</scope>
    <source>
        <strain evidence="2 3">DSM 11449</strain>
    </source>
</reference>
<dbReference type="AlphaFoldDB" id="A0A1H2YKV5"/>
<accession>A0A1H2YKV5</accession>
<evidence type="ECO:0000256" key="1">
    <source>
        <dbReference type="SAM" id="Phobius"/>
    </source>
</evidence>
<organism evidence="2 3">
    <name type="scientific">Capnocytophaga granulosa</name>
    <dbReference type="NCBI Taxonomy" id="45242"/>
    <lineage>
        <taxon>Bacteria</taxon>
        <taxon>Pseudomonadati</taxon>
        <taxon>Bacteroidota</taxon>
        <taxon>Flavobacteriia</taxon>
        <taxon>Flavobacteriales</taxon>
        <taxon>Flavobacteriaceae</taxon>
        <taxon>Capnocytophaga</taxon>
    </lineage>
</organism>
<keyword evidence="1" id="KW-1133">Transmembrane helix</keyword>
<evidence type="ECO:0000313" key="3">
    <source>
        <dbReference type="Proteomes" id="UP000182771"/>
    </source>
</evidence>
<dbReference type="EMBL" id="FNND01000007">
    <property type="protein sequence ID" value="SDX05807.1"/>
    <property type="molecule type" value="Genomic_DNA"/>
</dbReference>
<name>A0A1H2YKV5_9FLAO</name>
<comment type="caution">
    <text evidence="2">The sequence shown here is derived from an EMBL/GenBank/DDBJ whole genome shotgun (WGS) entry which is preliminary data.</text>
</comment>
<feature type="transmembrane region" description="Helical" evidence="1">
    <location>
        <begin position="126"/>
        <end position="146"/>
    </location>
</feature>
<keyword evidence="3" id="KW-1185">Reference proteome</keyword>
<gene>
    <name evidence="2" type="ORF">SAMN05444420_10783</name>
</gene>
<evidence type="ECO:0000313" key="2">
    <source>
        <dbReference type="EMBL" id="SDX05807.1"/>
    </source>
</evidence>
<proteinExistence type="predicted"/>
<dbReference type="Proteomes" id="UP000182771">
    <property type="component" value="Unassembled WGS sequence"/>
</dbReference>